<organism evidence="3 4">
    <name type="scientific">Trypanosoma cruzi (strain CL Brener)</name>
    <dbReference type="NCBI Taxonomy" id="353153"/>
    <lineage>
        <taxon>Eukaryota</taxon>
        <taxon>Discoba</taxon>
        <taxon>Euglenozoa</taxon>
        <taxon>Kinetoplastea</taxon>
        <taxon>Metakinetoplastina</taxon>
        <taxon>Trypanosomatida</taxon>
        <taxon>Trypanosomatidae</taxon>
        <taxon>Trypanosoma</taxon>
        <taxon>Schizotrypanum</taxon>
    </lineage>
</organism>
<dbReference type="InParanoid" id="Q4CWZ7"/>
<dbReference type="AlphaFoldDB" id="Q4CWZ7"/>
<evidence type="ECO:0000313" key="3">
    <source>
        <dbReference type="EMBL" id="EAN84799.1"/>
    </source>
</evidence>
<keyword evidence="4" id="KW-1185">Reference proteome</keyword>
<dbReference type="EMBL" id="AAHK01001588">
    <property type="protein sequence ID" value="EAN84799.1"/>
    <property type="molecule type" value="Genomic_DNA"/>
</dbReference>
<dbReference type="RefSeq" id="XP_806650.1">
    <property type="nucleotide sequence ID" value="XM_801557.1"/>
</dbReference>
<dbReference type="PaxDb" id="353153-Q4CWZ7"/>
<evidence type="ECO:0000256" key="1">
    <source>
        <dbReference type="SAM" id="MobiDB-lite"/>
    </source>
</evidence>
<dbReference type="KEGG" id="tcr:503501.7"/>
<dbReference type="GeneID" id="3536716"/>
<feature type="chain" id="PRO_5004236274" evidence="2">
    <location>
        <begin position="28"/>
        <end position="128"/>
    </location>
</feature>
<feature type="non-terminal residue" evidence="3">
    <location>
        <position position="128"/>
    </location>
</feature>
<gene>
    <name evidence="3" type="ORF">Tc00.1047053503501.7</name>
</gene>
<sequence>MAMMMTGRVLLVCALCVLWCLTVFGAARDNRCVEGDGNVLTHTHNGGNDRVRLKAGCGLISTRMGLIKAVAAGDDGRDETGNAVLEKTVKTAPGGEAAGSEDNEAPGAKDGMVPQVQKNIPAGVWAWS</sequence>
<comment type="caution">
    <text evidence="3">The sequence shown here is derived from an EMBL/GenBank/DDBJ whole genome shotgun (WGS) entry which is preliminary data.</text>
</comment>
<reference evidence="3 4" key="1">
    <citation type="journal article" date="2005" name="Science">
        <title>The genome sequence of Trypanosoma cruzi, etiologic agent of Chagas disease.</title>
        <authorList>
            <person name="El-Sayed N.M."/>
            <person name="Myler P.J."/>
            <person name="Bartholomeu D.C."/>
            <person name="Nilsson D."/>
            <person name="Aggarwal G."/>
            <person name="Tran A.N."/>
            <person name="Ghedin E."/>
            <person name="Worthey E.A."/>
            <person name="Delcher A.L."/>
            <person name="Blandin G."/>
            <person name="Westenberger S.J."/>
            <person name="Caler E."/>
            <person name="Cerqueira G.C."/>
            <person name="Branche C."/>
            <person name="Haas B."/>
            <person name="Anupama A."/>
            <person name="Arner E."/>
            <person name="Aslund L."/>
            <person name="Attipoe P."/>
            <person name="Bontempi E."/>
            <person name="Bringaud F."/>
            <person name="Burton P."/>
            <person name="Cadag E."/>
            <person name="Campbell D.A."/>
            <person name="Carrington M."/>
            <person name="Crabtree J."/>
            <person name="Darban H."/>
            <person name="da Silveira J.F."/>
            <person name="de Jong P."/>
            <person name="Edwards K."/>
            <person name="Englund P.T."/>
            <person name="Fazelina G."/>
            <person name="Feldblyum T."/>
            <person name="Ferella M."/>
            <person name="Frasch A.C."/>
            <person name="Gull K."/>
            <person name="Horn D."/>
            <person name="Hou L."/>
            <person name="Huang Y."/>
            <person name="Kindlund E."/>
            <person name="Klingbeil M."/>
            <person name="Kluge S."/>
            <person name="Koo H."/>
            <person name="Lacerda D."/>
            <person name="Levin M.J."/>
            <person name="Lorenzi H."/>
            <person name="Louie T."/>
            <person name="Machado C.R."/>
            <person name="McCulloch R."/>
            <person name="McKenna A."/>
            <person name="Mizuno Y."/>
            <person name="Mottram J.C."/>
            <person name="Nelson S."/>
            <person name="Ochaya S."/>
            <person name="Osoegawa K."/>
            <person name="Pai G."/>
            <person name="Parsons M."/>
            <person name="Pentony M."/>
            <person name="Pettersson U."/>
            <person name="Pop M."/>
            <person name="Ramirez J.L."/>
            <person name="Rinta J."/>
            <person name="Robertson L."/>
            <person name="Salzberg S.L."/>
            <person name="Sanchez D.O."/>
            <person name="Seyler A."/>
            <person name="Sharma R."/>
            <person name="Shetty J."/>
            <person name="Simpson A.J."/>
            <person name="Sisk E."/>
            <person name="Tammi M.T."/>
            <person name="Tarleton R."/>
            <person name="Teixeira S."/>
            <person name="Van Aken S."/>
            <person name="Vogt C."/>
            <person name="Ward P.N."/>
            <person name="Wickstead B."/>
            <person name="Wortman J."/>
            <person name="White O."/>
            <person name="Fraser C.M."/>
            <person name="Stuart K.D."/>
            <person name="Andersson B."/>
        </authorList>
    </citation>
    <scope>NUCLEOTIDE SEQUENCE [LARGE SCALE GENOMIC DNA]</scope>
    <source>
        <strain evidence="3 4">CL Brener</strain>
    </source>
</reference>
<dbReference type="Proteomes" id="UP000002296">
    <property type="component" value="Unassembled WGS sequence"/>
</dbReference>
<evidence type="ECO:0000256" key="2">
    <source>
        <dbReference type="SAM" id="SignalP"/>
    </source>
</evidence>
<protein>
    <submittedName>
        <fullName evidence="3">Mucin-associated surface protein (MASP), putative</fullName>
    </submittedName>
</protein>
<accession>Q4CWZ7</accession>
<feature type="region of interest" description="Disordered" evidence="1">
    <location>
        <begin position="89"/>
        <end position="115"/>
    </location>
</feature>
<evidence type="ECO:0000313" key="4">
    <source>
        <dbReference type="Proteomes" id="UP000002296"/>
    </source>
</evidence>
<feature type="signal peptide" evidence="2">
    <location>
        <begin position="1"/>
        <end position="27"/>
    </location>
</feature>
<keyword evidence="2" id="KW-0732">Signal</keyword>
<proteinExistence type="predicted"/>
<name>Q4CWZ7_TRYCC</name>